<evidence type="ECO:0000256" key="1">
    <source>
        <dbReference type="SAM" id="MobiDB-lite"/>
    </source>
</evidence>
<comment type="caution">
    <text evidence="2">The sequence shown here is derived from an EMBL/GenBank/DDBJ whole genome shotgun (WGS) entry which is preliminary data.</text>
</comment>
<proteinExistence type="predicted"/>
<feature type="compositionally biased region" description="Pro residues" evidence="1">
    <location>
        <begin position="54"/>
        <end position="64"/>
    </location>
</feature>
<reference evidence="2 3" key="1">
    <citation type="journal article" date="2021" name="BMC Genomics">
        <title>Datura genome reveals duplications of psychoactive alkaloid biosynthetic genes and high mutation rate following tissue culture.</title>
        <authorList>
            <person name="Rajewski A."/>
            <person name="Carter-House D."/>
            <person name="Stajich J."/>
            <person name="Litt A."/>
        </authorList>
    </citation>
    <scope>NUCLEOTIDE SEQUENCE [LARGE SCALE GENOMIC DNA]</scope>
    <source>
        <strain evidence="2">AR-01</strain>
    </source>
</reference>
<feature type="region of interest" description="Disordered" evidence="1">
    <location>
        <begin position="1"/>
        <end position="141"/>
    </location>
</feature>
<feature type="compositionally biased region" description="Polar residues" evidence="1">
    <location>
        <begin position="97"/>
        <end position="114"/>
    </location>
</feature>
<feature type="non-terminal residue" evidence="2">
    <location>
        <position position="1"/>
    </location>
</feature>
<evidence type="ECO:0000313" key="3">
    <source>
        <dbReference type="Proteomes" id="UP000823775"/>
    </source>
</evidence>
<sequence>CRKPTPSITSRPDHRHTFSSLLHSRRTTHHNSGEAVAHYHLSPEPAGIQHLDPASPPLYLPPPSETSSGCQSSTSPPPLLSLAGELSLHERRKHLTTETLPNRPPTTTIISSNNRPPPEKPRGHRSTISGKPDPPFPRPLESRLADSYESVQIMARQVKIHFLVYNISG</sequence>
<organism evidence="2 3">
    <name type="scientific">Datura stramonium</name>
    <name type="common">Jimsonweed</name>
    <name type="synonym">Common thornapple</name>
    <dbReference type="NCBI Taxonomy" id="4076"/>
    <lineage>
        <taxon>Eukaryota</taxon>
        <taxon>Viridiplantae</taxon>
        <taxon>Streptophyta</taxon>
        <taxon>Embryophyta</taxon>
        <taxon>Tracheophyta</taxon>
        <taxon>Spermatophyta</taxon>
        <taxon>Magnoliopsida</taxon>
        <taxon>eudicotyledons</taxon>
        <taxon>Gunneridae</taxon>
        <taxon>Pentapetalae</taxon>
        <taxon>asterids</taxon>
        <taxon>lamiids</taxon>
        <taxon>Solanales</taxon>
        <taxon>Solanaceae</taxon>
        <taxon>Solanoideae</taxon>
        <taxon>Datureae</taxon>
        <taxon>Datura</taxon>
    </lineage>
</organism>
<gene>
    <name evidence="2" type="ORF">HAX54_033939</name>
</gene>
<name>A0ABS8VGA9_DATST</name>
<accession>A0ABS8VGA9</accession>
<dbReference type="Proteomes" id="UP000823775">
    <property type="component" value="Unassembled WGS sequence"/>
</dbReference>
<feature type="compositionally biased region" description="Low complexity" evidence="1">
    <location>
        <begin position="65"/>
        <end position="74"/>
    </location>
</feature>
<evidence type="ECO:0000313" key="2">
    <source>
        <dbReference type="EMBL" id="MCD9645203.1"/>
    </source>
</evidence>
<feature type="compositionally biased region" description="Polar residues" evidence="1">
    <location>
        <begin position="1"/>
        <end position="10"/>
    </location>
</feature>
<dbReference type="EMBL" id="JACEIK010004365">
    <property type="protein sequence ID" value="MCD9645203.1"/>
    <property type="molecule type" value="Genomic_DNA"/>
</dbReference>
<keyword evidence="3" id="KW-1185">Reference proteome</keyword>
<protein>
    <submittedName>
        <fullName evidence="2">Uncharacterized protein</fullName>
    </submittedName>
</protein>